<dbReference type="RefSeq" id="WP_094206419.1">
    <property type="nucleotide sequence ID" value="NZ_CACRTP010000008.1"/>
</dbReference>
<keyword evidence="1" id="KW-0812">Transmembrane</keyword>
<dbReference type="Proteomes" id="UP000215413">
    <property type="component" value="Unassembled WGS sequence"/>
</dbReference>
<feature type="transmembrane region" description="Helical" evidence="1">
    <location>
        <begin position="109"/>
        <end position="126"/>
    </location>
</feature>
<dbReference type="EMBL" id="NDYC01000047">
    <property type="protein sequence ID" value="OXZ26454.1"/>
    <property type="molecule type" value="Genomic_DNA"/>
</dbReference>
<name>A0A233V219_FINMA</name>
<organism evidence="2 3">
    <name type="scientific">Finegoldia magna</name>
    <name type="common">Peptostreptococcus magnus</name>
    <dbReference type="NCBI Taxonomy" id="1260"/>
    <lineage>
        <taxon>Bacteria</taxon>
        <taxon>Bacillati</taxon>
        <taxon>Bacillota</taxon>
        <taxon>Tissierellia</taxon>
        <taxon>Tissierellales</taxon>
        <taxon>Peptoniphilaceae</taxon>
        <taxon>Finegoldia</taxon>
    </lineage>
</organism>
<feature type="transmembrane region" description="Helical" evidence="1">
    <location>
        <begin position="147"/>
        <end position="167"/>
    </location>
</feature>
<accession>A0A233V219</accession>
<feature type="transmembrane region" description="Helical" evidence="1">
    <location>
        <begin position="14"/>
        <end position="30"/>
    </location>
</feature>
<dbReference type="AlphaFoldDB" id="A0A233V219"/>
<protein>
    <submittedName>
        <fullName evidence="2">Uncharacterized protein</fullName>
    </submittedName>
</protein>
<reference evidence="3" key="1">
    <citation type="submission" date="2017-04" db="EMBL/GenBank/DDBJ databases">
        <title>Finegoldia magna isolated from orthopedic joint implant-associated infections.</title>
        <authorList>
            <person name="Bjorklund S."/>
            <person name="Bruggemann H."/>
            <person name="Jensen A."/>
            <person name="Hellmark B."/>
            <person name="Soderquist B."/>
        </authorList>
    </citation>
    <scope>NUCLEOTIDE SEQUENCE [LARGE SCALE GENOMIC DNA]</scope>
    <source>
        <strain evidence="3">CCUG 54800</strain>
    </source>
</reference>
<feature type="transmembrane region" description="Helical" evidence="1">
    <location>
        <begin position="36"/>
        <end position="56"/>
    </location>
</feature>
<comment type="caution">
    <text evidence="2">The sequence shown here is derived from an EMBL/GenBank/DDBJ whole genome shotgun (WGS) entry which is preliminary data.</text>
</comment>
<feature type="transmembrane region" description="Helical" evidence="1">
    <location>
        <begin position="84"/>
        <end position="103"/>
    </location>
</feature>
<evidence type="ECO:0000313" key="2">
    <source>
        <dbReference type="EMBL" id="OXZ26454.1"/>
    </source>
</evidence>
<proteinExistence type="predicted"/>
<keyword evidence="1" id="KW-1133">Transmembrane helix</keyword>
<sequence length="172" mass="20083">MTKLIFYYILRDKIKYELIVILFISIFSSIKSPQNLYGLNFCTTILGILFILYFSVMNAHKSKFLLLYQPRNVKSLRKDTIKSMCYLSSIFLLLAVILDFFIMKSIYLTEYYFVSMIIFYISTSIIKVNIEKNTKIDEPIIRLKECVFVLCSAIILVAAILAIKFLVFSNLL</sequence>
<evidence type="ECO:0000313" key="3">
    <source>
        <dbReference type="Proteomes" id="UP000215413"/>
    </source>
</evidence>
<evidence type="ECO:0000256" key="1">
    <source>
        <dbReference type="SAM" id="Phobius"/>
    </source>
</evidence>
<gene>
    <name evidence="2" type="ORF">B9N49_08970</name>
</gene>
<keyword evidence="1" id="KW-0472">Membrane</keyword>